<accession>A0ACB8Z0A6</accession>
<keyword evidence="2" id="KW-1185">Reference proteome</keyword>
<dbReference type="Proteomes" id="UP001055811">
    <property type="component" value="Linkage Group LG09"/>
</dbReference>
<comment type="caution">
    <text evidence="1">The sequence shown here is derived from an EMBL/GenBank/DDBJ whole genome shotgun (WGS) entry which is preliminary data.</text>
</comment>
<proteinExistence type="predicted"/>
<organism evidence="1 2">
    <name type="scientific">Cichorium intybus</name>
    <name type="common">Chicory</name>
    <dbReference type="NCBI Taxonomy" id="13427"/>
    <lineage>
        <taxon>Eukaryota</taxon>
        <taxon>Viridiplantae</taxon>
        <taxon>Streptophyta</taxon>
        <taxon>Embryophyta</taxon>
        <taxon>Tracheophyta</taxon>
        <taxon>Spermatophyta</taxon>
        <taxon>Magnoliopsida</taxon>
        <taxon>eudicotyledons</taxon>
        <taxon>Gunneridae</taxon>
        <taxon>Pentapetalae</taxon>
        <taxon>asterids</taxon>
        <taxon>campanulids</taxon>
        <taxon>Asterales</taxon>
        <taxon>Asteraceae</taxon>
        <taxon>Cichorioideae</taxon>
        <taxon>Cichorieae</taxon>
        <taxon>Cichoriinae</taxon>
        <taxon>Cichorium</taxon>
    </lineage>
</organism>
<reference evidence="2" key="1">
    <citation type="journal article" date="2022" name="Mol. Ecol. Resour.">
        <title>The genomes of chicory, endive, great burdock and yacon provide insights into Asteraceae palaeo-polyploidization history and plant inulin production.</title>
        <authorList>
            <person name="Fan W."/>
            <person name="Wang S."/>
            <person name="Wang H."/>
            <person name="Wang A."/>
            <person name="Jiang F."/>
            <person name="Liu H."/>
            <person name="Zhao H."/>
            <person name="Xu D."/>
            <person name="Zhang Y."/>
        </authorList>
    </citation>
    <scope>NUCLEOTIDE SEQUENCE [LARGE SCALE GENOMIC DNA]</scope>
    <source>
        <strain evidence="2">cv. Punajuju</strain>
    </source>
</reference>
<dbReference type="EMBL" id="CM042017">
    <property type="protein sequence ID" value="KAI3691417.1"/>
    <property type="molecule type" value="Genomic_DNA"/>
</dbReference>
<reference evidence="1 2" key="2">
    <citation type="journal article" date="2022" name="Mol. Ecol. Resour.">
        <title>The genomes of chicory, endive, great burdock and yacon provide insights into Asteraceae paleo-polyploidization history and plant inulin production.</title>
        <authorList>
            <person name="Fan W."/>
            <person name="Wang S."/>
            <person name="Wang H."/>
            <person name="Wang A."/>
            <person name="Jiang F."/>
            <person name="Liu H."/>
            <person name="Zhao H."/>
            <person name="Xu D."/>
            <person name="Zhang Y."/>
        </authorList>
    </citation>
    <scope>NUCLEOTIDE SEQUENCE [LARGE SCALE GENOMIC DNA]</scope>
    <source>
        <strain evidence="2">cv. Punajuju</strain>
        <tissue evidence="1">Leaves</tissue>
    </source>
</reference>
<sequence>MAAGDFSRSRLGYFTPCHDQSSSLLNNYAPPPPVPRRLLSLSAVVTSIHRPNQFPSLPSSSPTLMFLITSSADDQGKKNINEILGPKIIGVDVRNQADFDAIMLEIDGTPKNPNGQ</sequence>
<name>A0ACB8Z0A6_CICIN</name>
<evidence type="ECO:0000313" key="1">
    <source>
        <dbReference type="EMBL" id="KAI3691417.1"/>
    </source>
</evidence>
<evidence type="ECO:0000313" key="2">
    <source>
        <dbReference type="Proteomes" id="UP001055811"/>
    </source>
</evidence>
<gene>
    <name evidence="1" type="ORF">L2E82_49776</name>
</gene>
<protein>
    <submittedName>
        <fullName evidence="1">Uncharacterized protein</fullName>
    </submittedName>
</protein>